<dbReference type="PIRSF" id="PIRSF030140">
    <property type="entry name" value="UCP030140"/>
    <property type="match status" value="1"/>
</dbReference>
<dbReference type="SUPFAM" id="SSF101386">
    <property type="entry name" value="all-alpha NTP pyrophosphatases"/>
    <property type="match status" value="1"/>
</dbReference>
<dbReference type="InterPro" id="IPR014871">
    <property type="entry name" value="dUTPase/dCTP_pyrophosphatase"/>
</dbReference>
<dbReference type="Pfam" id="PF08761">
    <property type="entry name" value="dUTPase_2"/>
    <property type="match status" value="1"/>
</dbReference>
<dbReference type="eggNOG" id="COG4508">
    <property type="taxonomic scope" value="Bacteria"/>
</dbReference>
<dbReference type="STRING" id="1276221.SDIMI_v3c06460"/>
<dbReference type="EMBL" id="CP005076">
    <property type="protein sequence ID" value="AGR42350.1"/>
    <property type="molecule type" value="Genomic_DNA"/>
</dbReference>
<sequence>MLNKEELKYLKEKQVMLDNYIMESKKIILNEKIIKKKIIAFLVEISEFINEYREFKFWSNKGPSERSIILEELIDCLHFIISLGTDIDFDFSQFSNKIIEANDIDQWSLNVYRKTIIFEQTFEKNSYSDLLDEFLSIMYILDISNDEILQVYNKKNEINFNRQDSGY</sequence>
<accession>S5MK52</accession>
<dbReference type="KEGG" id="sdi:SDIMI_v3c06460"/>
<keyword evidence="2" id="KW-1185">Reference proteome</keyword>
<organism evidence="1 2">
    <name type="scientific">Spiroplasma diminutum CUAS-1</name>
    <dbReference type="NCBI Taxonomy" id="1276221"/>
    <lineage>
        <taxon>Bacteria</taxon>
        <taxon>Bacillati</taxon>
        <taxon>Mycoplasmatota</taxon>
        <taxon>Mollicutes</taxon>
        <taxon>Entomoplasmatales</taxon>
        <taxon>Spiroplasmataceae</taxon>
        <taxon>Spiroplasma</taxon>
    </lineage>
</organism>
<reference evidence="1 2" key="1">
    <citation type="journal article" date="2013" name="Genome Biol. Evol.">
        <title>Comparison of metabolic capacities and inference of gene content evolution in mosquito-associated Spiroplasma diminutum and S. taiwanense.</title>
        <authorList>
            <person name="Lo W.S."/>
            <person name="Ku C."/>
            <person name="Chen L.L."/>
            <person name="Chang T.H."/>
            <person name="Kuo C.H."/>
        </authorList>
    </citation>
    <scope>NUCLEOTIDE SEQUENCE [LARGE SCALE GENOMIC DNA]</scope>
    <source>
        <strain evidence="1">CUAS-1</strain>
    </source>
</reference>
<dbReference type="CDD" id="cd11527">
    <property type="entry name" value="NTP-PPase_dUTPase"/>
    <property type="match status" value="1"/>
</dbReference>
<dbReference type="OrthoDB" id="5506143at2"/>
<dbReference type="RefSeq" id="WP_020836582.1">
    <property type="nucleotide sequence ID" value="NC_021833.1"/>
</dbReference>
<gene>
    <name evidence="1" type="ORF">SDIMI_v3c06460</name>
</gene>
<dbReference type="AlphaFoldDB" id="S5MK52"/>
<evidence type="ECO:0000313" key="1">
    <source>
        <dbReference type="EMBL" id="AGR42350.1"/>
    </source>
</evidence>
<protein>
    <submittedName>
        <fullName evidence="1">dUTP diphosphatase</fullName>
    </submittedName>
</protein>
<dbReference type="Gene3D" id="1.10.4010.10">
    <property type="entry name" value="Type II deoxyuridine triphosphatase"/>
    <property type="match status" value="1"/>
</dbReference>
<name>S5MK52_9MOLU</name>
<dbReference type="PATRIC" id="fig|1276221.3.peg.648"/>
<dbReference type="Proteomes" id="UP000014983">
    <property type="component" value="Chromosome"/>
</dbReference>
<proteinExistence type="predicted"/>
<evidence type="ECO:0000313" key="2">
    <source>
        <dbReference type="Proteomes" id="UP000014983"/>
    </source>
</evidence>
<dbReference type="InterPro" id="IPR016947">
    <property type="entry name" value="UCP030140"/>
</dbReference>
<dbReference type="HOGENOM" id="CLU_105318_0_0_14"/>
<dbReference type="InParanoid" id="S5MK52"/>